<dbReference type="Pfam" id="PF00111">
    <property type="entry name" value="Fer2"/>
    <property type="match status" value="1"/>
</dbReference>
<feature type="transmembrane region" description="Helical" evidence="4">
    <location>
        <begin position="214"/>
        <end position="233"/>
    </location>
</feature>
<organism evidence="7 8">
    <name type="scientific">Shewanella nanhaiensis</name>
    <dbReference type="NCBI Taxonomy" id="2864872"/>
    <lineage>
        <taxon>Bacteria</taxon>
        <taxon>Pseudomonadati</taxon>
        <taxon>Pseudomonadota</taxon>
        <taxon>Gammaproteobacteria</taxon>
        <taxon>Alteromonadales</taxon>
        <taxon>Shewanellaceae</taxon>
        <taxon>Shewanella</taxon>
    </lineage>
</organism>
<dbReference type="InterPro" id="IPR039261">
    <property type="entry name" value="FNR_nucleotide-bd"/>
</dbReference>
<evidence type="ECO:0000259" key="5">
    <source>
        <dbReference type="PROSITE" id="PS51085"/>
    </source>
</evidence>
<gene>
    <name evidence="7" type="ORF">K0625_22015</name>
</gene>
<protein>
    <submittedName>
        <fullName evidence="7">2Fe-2S iron-sulfur cluster binding domain-containing protein</fullName>
    </submittedName>
</protein>
<dbReference type="Gene3D" id="3.10.20.30">
    <property type="match status" value="1"/>
</dbReference>
<dbReference type="SUPFAM" id="SSF63380">
    <property type="entry name" value="Riboflavin synthase domain-like"/>
    <property type="match status" value="1"/>
</dbReference>
<name>A0ABS7E9D2_9GAMM</name>
<dbReference type="SUPFAM" id="SSF54292">
    <property type="entry name" value="2Fe-2S ferredoxin-like"/>
    <property type="match status" value="1"/>
</dbReference>
<dbReference type="PRINTS" id="PR00371">
    <property type="entry name" value="FPNCR"/>
</dbReference>
<dbReference type="PROSITE" id="PS51085">
    <property type="entry name" value="2FE2S_FER_2"/>
    <property type="match status" value="1"/>
</dbReference>
<dbReference type="PANTHER" id="PTHR43644:SF1">
    <property type="entry name" value="NAD(P)H-FLAVIN REDUCTASE"/>
    <property type="match status" value="1"/>
</dbReference>
<evidence type="ECO:0000313" key="7">
    <source>
        <dbReference type="EMBL" id="MBW8186303.1"/>
    </source>
</evidence>
<dbReference type="Gene3D" id="3.40.50.80">
    <property type="entry name" value="Nucleotide-binding domain of ferredoxin-NADP reductase (FNR) module"/>
    <property type="match status" value="1"/>
</dbReference>
<dbReference type="InterPro" id="IPR017927">
    <property type="entry name" value="FAD-bd_FR_type"/>
</dbReference>
<evidence type="ECO:0000313" key="8">
    <source>
        <dbReference type="Proteomes" id="UP001195963"/>
    </source>
</evidence>
<keyword evidence="1" id="KW-0285">Flavoprotein</keyword>
<accession>A0ABS7E9D2</accession>
<sequence length="658" mass="73244">MNSNVMGKIKFLHKWLSLLVGIQLLLWIGTGLYFNLMDSQKARGTQYLAKSAPVSVDDTDKPAQIEPATLLNSFKPAVSLSQVTLLDKPYYLLTYDRALYPYFKNHYTLIDAITGKQVMIDQTMAKGLAVNSYKGPGIITSASRVSPPFDERLKEKNTLWRVNFDDEINTSVYIDAGSGRLVGHSNDDKRIVDIAFMLHFMDYTNEGSFNNVQIIVFAIFTLFFAFTGFIWTIELGLNGQYSLTQLLPKRLIKKQNNTIQVIDIDGQQLRHVSIPAHENLLDGLIHQDIALPSSCGGGGSCGRCRVKLKPEAKITACDNQQFTQDELNLGYRLACQHTSDEVDSLSLLDITQAEKHQLELISSEFISPFIKELRFKTVSSKPITFKAGAFMRFFIPAASSHSLPVALPESLSSHWNEIESHQFTHDSCSRNYSLANSDHALPDAENELHFTIKLQQAPKFAISQVINPGVGSHYICNLQPGDRIEAAGPFEEFSAQPISKRSMVLIGAGSGMAPLKSLIEEQLVKLKSTRPIHLFFGARSEADLIYQERFTTLAIEHKHFFYYPVLSRPTGLFNGSNPTSISITNHDASAHSRVNSGPTQGYVQDRLAAQLDEISKQAEGLANVEFYLCGPKPMMTSTIEQLKARGVKESAIAFDSFV</sequence>
<keyword evidence="8" id="KW-1185">Reference proteome</keyword>
<keyword evidence="4" id="KW-1133">Transmembrane helix</keyword>
<dbReference type="InterPro" id="IPR012675">
    <property type="entry name" value="Beta-grasp_dom_sf"/>
</dbReference>
<evidence type="ECO:0000256" key="4">
    <source>
        <dbReference type="SAM" id="Phobius"/>
    </source>
</evidence>
<proteinExistence type="predicted"/>
<dbReference type="InterPro" id="IPR001709">
    <property type="entry name" value="Flavoprot_Pyr_Nucl_cyt_Rdtase"/>
</dbReference>
<dbReference type="EMBL" id="JAHZST010000024">
    <property type="protein sequence ID" value="MBW8186303.1"/>
    <property type="molecule type" value="Genomic_DNA"/>
</dbReference>
<dbReference type="Pfam" id="PF00175">
    <property type="entry name" value="NAD_binding_1"/>
    <property type="match status" value="1"/>
</dbReference>
<dbReference type="InterPro" id="IPR036010">
    <property type="entry name" value="2Fe-2S_ferredoxin-like_sf"/>
</dbReference>
<evidence type="ECO:0000259" key="6">
    <source>
        <dbReference type="PROSITE" id="PS51384"/>
    </source>
</evidence>
<dbReference type="SUPFAM" id="SSF52343">
    <property type="entry name" value="Ferredoxin reductase-like, C-terminal NADP-linked domain"/>
    <property type="match status" value="1"/>
</dbReference>
<evidence type="ECO:0000256" key="3">
    <source>
        <dbReference type="ARBA" id="ARBA00023075"/>
    </source>
</evidence>
<comment type="caution">
    <text evidence="7">The sequence shown here is derived from an EMBL/GenBank/DDBJ whole genome shotgun (WGS) entry which is preliminary data.</text>
</comment>
<dbReference type="InterPro" id="IPR001433">
    <property type="entry name" value="OxRdtase_FAD/NAD-bd"/>
</dbReference>
<evidence type="ECO:0000256" key="1">
    <source>
        <dbReference type="ARBA" id="ARBA00022630"/>
    </source>
</evidence>
<dbReference type="Proteomes" id="UP001195963">
    <property type="component" value="Unassembled WGS sequence"/>
</dbReference>
<feature type="domain" description="2Fe-2S ferredoxin-type" evidence="5">
    <location>
        <begin position="257"/>
        <end position="353"/>
    </location>
</feature>
<dbReference type="Gene3D" id="2.40.30.10">
    <property type="entry name" value="Translation factors"/>
    <property type="match status" value="1"/>
</dbReference>
<keyword evidence="2" id="KW-0274">FAD</keyword>
<dbReference type="InterPro" id="IPR017938">
    <property type="entry name" value="Riboflavin_synthase-like_b-brl"/>
</dbReference>
<keyword evidence="3" id="KW-0830">Ubiquinone</keyword>
<evidence type="ECO:0000256" key="2">
    <source>
        <dbReference type="ARBA" id="ARBA00022827"/>
    </source>
</evidence>
<feature type="transmembrane region" description="Helical" evidence="4">
    <location>
        <begin position="15"/>
        <end position="36"/>
    </location>
</feature>
<dbReference type="PANTHER" id="PTHR43644">
    <property type="entry name" value="NA(+)-TRANSLOCATING NADH-QUINONE REDUCTASE SUBUNIT"/>
    <property type="match status" value="1"/>
</dbReference>
<dbReference type="InterPro" id="IPR001041">
    <property type="entry name" value="2Fe-2S_ferredoxin-type"/>
</dbReference>
<keyword evidence="4" id="KW-0472">Membrane</keyword>
<dbReference type="CDD" id="cd06188">
    <property type="entry name" value="NADH_quinone_reductase"/>
    <property type="match status" value="1"/>
</dbReference>
<reference evidence="7 8" key="1">
    <citation type="submission" date="2021-07" db="EMBL/GenBank/DDBJ databases">
        <title>Shewanella sp. nov, isolated from SCS.</title>
        <authorList>
            <person name="Cao W.R."/>
        </authorList>
    </citation>
    <scope>NUCLEOTIDE SEQUENCE [LARGE SCALE GENOMIC DNA]</scope>
    <source>
        <strain evidence="7 8">NR704-98</strain>
    </source>
</reference>
<keyword evidence="4" id="KW-0812">Transmembrane</keyword>
<dbReference type="RefSeq" id="WP_220111603.1">
    <property type="nucleotide sequence ID" value="NZ_JAHZST010000024.1"/>
</dbReference>
<dbReference type="PROSITE" id="PS51384">
    <property type="entry name" value="FAD_FR"/>
    <property type="match status" value="1"/>
</dbReference>
<feature type="domain" description="FAD-binding FR-type" evidence="6">
    <location>
        <begin position="353"/>
        <end position="496"/>
    </location>
</feature>